<dbReference type="PANTHER" id="PTHR30136:SF24">
    <property type="entry name" value="HTH-TYPE TRANSCRIPTIONAL REPRESSOR ALLR"/>
    <property type="match status" value="1"/>
</dbReference>
<dbReference type="SUPFAM" id="SSF46785">
    <property type="entry name" value="Winged helix' DNA-binding domain"/>
    <property type="match status" value="1"/>
</dbReference>
<dbReference type="InterPro" id="IPR050707">
    <property type="entry name" value="HTH_MetabolicPath_Reg"/>
</dbReference>
<reference evidence="7 8" key="1">
    <citation type="journal article" date="2019" name="Int. J. Syst. Evol. Microbiol.">
        <title>The Global Catalogue of Microorganisms (GCM) 10K type strain sequencing project: providing services to taxonomists for standard genome sequencing and annotation.</title>
        <authorList>
            <consortium name="The Broad Institute Genomics Platform"/>
            <consortium name="The Broad Institute Genome Sequencing Center for Infectious Disease"/>
            <person name="Wu L."/>
            <person name="Ma J."/>
        </authorList>
    </citation>
    <scope>NUCLEOTIDE SEQUENCE [LARGE SCALE GENOMIC DNA]</scope>
    <source>
        <strain evidence="7 8">JCM 16009</strain>
    </source>
</reference>
<dbReference type="InterPro" id="IPR014757">
    <property type="entry name" value="Tscrpt_reg_IclR_C"/>
</dbReference>
<dbReference type="InterPro" id="IPR005471">
    <property type="entry name" value="Tscrpt_reg_IclR_N"/>
</dbReference>
<dbReference type="PROSITE" id="PS51078">
    <property type="entry name" value="ICLR_ED"/>
    <property type="match status" value="1"/>
</dbReference>
<name>A0ABN2N4Z9_9PSEU</name>
<dbReference type="Gene3D" id="1.10.10.10">
    <property type="entry name" value="Winged helix-like DNA-binding domain superfamily/Winged helix DNA-binding domain"/>
    <property type="match status" value="1"/>
</dbReference>
<sequence length="278" mass="29094">MDSYGGNGTLTARPDEDGPMPDVGAPATAVDALHDDTSLVSKAFRILDAVASNRAGATISDLSASTQLPRSTVHRISRTLVDLGALVRTNSGLQLGMRLFELGGLVPAQTRLRREATPYMAELYSSTHQTIHLGVLEGTDVVCAAKLAGHQTVSPASQVGVRIAAHQCSLGKAMLAFAPEETVERVIATGLPAATGQTITSPDALRRQLAEIARMGVAFDREEGTVGVRCVAAPVLDAHGESIAAISITSVRAKFDVPNFSAAVRAAALGISRYHGYR</sequence>
<dbReference type="EMBL" id="BAAAQK010000009">
    <property type="protein sequence ID" value="GAA1850702.1"/>
    <property type="molecule type" value="Genomic_DNA"/>
</dbReference>
<dbReference type="PROSITE" id="PS51077">
    <property type="entry name" value="HTH_ICLR"/>
    <property type="match status" value="1"/>
</dbReference>
<keyword evidence="3" id="KW-0804">Transcription</keyword>
<accession>A0ABN2N4Z9</accession>
<comment type="caution">
    <text evidence="7">The sequence shown here is derived from an EMBL/GenBank/DDBJ whole genome shotgun (WGS) entry which is preliminary data.</text>
</comment>
<evidence type="ECO:0000259" key="5">
    <source>
        <dbReference type="PROSITE" id="PS51077"/>
    </source>
</evidence>
<dbReference type="SMART" id="SM00346">
    <property type="entry name" value="HTH_ICLR"/>
    <property type="match status" value="1"/>
</dbReference>
<evidence type="ECO:0000256" key="1">
    <source>
        <dbReference type="ARBA" id="ARBA00023015"/>
    </source>
</evidence>
<keyword evidence="2" id="KW-0238">DNA-binding</keyword>
<evidence type="ECO:0000256" key="3">
    <source>
        <dbReference type="ARBA" id="ARBA00023163"/>
    </source>
</evidence>
<evidence type="ECO:0000256" key="4">
    <source>
        <dbReference type="SAM" id="MobiDB-lite"/>
    </source>
</evidence>
<proteinExistence type="predicted"/>
<feature type="domain" description="HTH iclR-type" evidence="5">
    <location>
        <begin position="37"/>
        <end position="97"/>
    </location>
</feature>
<feature type="domain" description="IclR-ED" evidence="6">
    <location>
        <begin position="98"/>
        <end position="277"/>
    </location>
</feature>
<evidence type="ECO:0000256" key="2">
    <source>
        <dbReference type="ARBA" id="ARBA00023125"/>
    </source>
</evidence>
<dbReference type="Gene3D" id="3.30.450.40">
    <property type="match status" value="1"/>
</dbReference>
<dbReference type="PANTHER" id="PTHR30136">
    <property type="entry name" value="HELIX-TURN-HELIX TRANSCRIPTIONAL REGULATOR, ICLR FAMILY"/>
    <property type="match status" value="1"/>
</dbReference>
<evidence type="ECO:0000313" key="8">
    <source>
        <dbReference type="Proteomes" id="UP001500449"/>
    </source>
</evidence>
<dbReference type="Pfam" id="PF01614">
    <property type="entry name" value="IclR_C"/>
    <property type="match status" value="1"/>
</dbReference>
<organism evidence="7 8">
    <name type="scientific">Pseudonocardia ailaonensis</name>
    <dbReference type="NCBI Taxonomy" id="367279"/>
    <lineage>
        <taxon>Bacteria</taxon>
        <taxon>Bacillati</taxon>
        <taxon>Actinomycetota</taxon>
        <taxon>Actinomycetes</taxon>
        <taxon>Pseudonocardiales</taxon>
        <taxon>Pseudonocardiaceae</taxon>
        <taxon>Pseudonocardia</taxon>
    </lineage>
</organism>
<keyword evidence="1" id="KW-0805">Transcription regulation</keyword>
<dbReference type="InterPro" id="IPR036388">
    <property type="entry name" value="WH-like_DNA-bd_sf"/>
</dbReference>
<evidence type="ECO:0000313" key="7">
    <source>
        <dbReference type="EMBL" id="GAA1850702.1"/>
    </source>
</evidence>
<dbReference type="Proteomes" id="UP001500449">
    <property type="component" value="Unassembled WGS sequence"/>
</dbReference>
<dbReference type="InterPro" id="IPR036390">
    <property type="entry name" value="WH_DNA-bd_sf"/>
</dbReference>
<protein>
    <submittedName>
        <fullName evidence="7">IclR family transcriptional regulator</fullName>
    </submittedName>
</protein>
<dbReference type="Pfam" id="PF09339">
    <property type="entry name" value="HTH_IclR"/>
    <property type="match status" value="1"/>
</dbReference>
<dbReference type="InterPro" id="IPR029016">
    <property type="entry name" value="GAF-like_dom_sf"/>
</dbReference>
<keyword evidence="8" id="KW-1185">Reference proteome</keyword>
<dbReference type="SUPFAM" id="SSF55781">
    <property type="entry name" value="GAF domain-like"/>
    <property type="match status" value="1"/>
</dbReference>
<evidence type="ECO:0000259" key="6">
    <source>
        <dbReference type="PROSITE" id="PS51078"/>
    </source>
</evidence>
<feature type="region of interest" description="Disordered" evidence="4">
    <location>
        <begin position="1"/>
        <end position="27"/>
    </location>
</feature>
<gene>
    <name evidence="7" type="ORF">GCM10009836_33270</name>
</gene>
<dbReference type="RefSeq" id="WP_344417544.1">
    <property type="nucleotide sequence ID" value="NZ_BAAAQK010000009.1"/>
</dbReference>